<dbReference type="GO" id="GO:0044718">
    <property type="term" value="P:siderophore transmembrane transport"/>
    <property type="evidence" value="ECO:0007669"/>
    <property type="project" value="TreeGrafter"/>
</dbReference>
<keyword evidence="5 11" id="KW-0732">Signal</keyword>
<dbReference type="Pfam" id="PF00593">
    <property type="entry name" value="TonB_dep_Rec_b-barrel"/>
    <property type="match status" value="1"/>
</dbReference>
<dbReference type="PANTHER" id="PTHR30069:SF29">
    <property type="entry name" value="HEMOGLOBIN AND HEMOGLOBIN-HAPTOGLOBIN-BINDING PROTEIN 1-RELATED"/>
    <property type="match status" value="1"/>
</dbReference>
<evidence type="ECO:0000256" key="9">
    <source>
        <dbReference type="ARBA" id="ARBA00023237"/>
    </source>
</evidence>
<dbReference type="GO" id="GO:0015344">
    <property type="term" value="F:siderophore uptake transmembrane transporter activity"/>
    <property type="evidence" value="ECO:0007669"/>
    <property type="project" value="TreeGrafter"/>
</dbReference>
<dbReference type="AlphaFoldDB" id="A0A1Y3R150"/>
<evidence type="ECO:0000256" key="5">
    <source>
        <dbReference type="ARBA" id="ARBA00022729"/>
    </source>
</evidence>
<evidence type="ECO:0000256" key="8">
    <source>
        <dbReference type="ARBA" id="ARBA00023170"/>
    </source>
</evidence>
<evidence type="ECO:0000256" key="11">
    <source>
        <dbReference type="SAM" id="SignalP"/>
    </source>
</evidence>
<feature type="domain" description="TonB-dependent receptor-like beta-barrel" evidence="12">
    <location>
        <begin position="288"/>
        <end position="910"/>
    </location>
</feature>
<organism evidence="14 15">
    <name type="scientific">Alistipes onderdonkii</name>
    <dbReference type="NCBI Taxonomy" id="328813"/>
    <lineage>
        <taxon>Bacteria</taxon>
        <taxon>Pseudomonadati</taxon>
        <taxon>Bacteroidota</taxon>
        <taxon>Bacteroidia</taxon>
        <taxon>Bacteroidales</taxon>
        <taxon>Rikenellaceae</taxon>
        <taxon>Alistipes</taxon>
    </lineage>
</organism>
<dbReference type="OrthoDB" id="1151166at2"/>
<dbReference type="PANTHER" id="PTHR30069">
    <property type="entry name" value="TONB-DEPENDENT OUTER MEMBRANE RECEPTOR"/>
    <property type="match status" value="1"/>
</dbReference>
<dbReference type="GO" id="GO:0009279">
    <property type="term" value="C:cell outer membrane"/>
    <property type="evidence" value="ECO:0007669"/>
    <property type="project" value="UniProtKB-SubCell"/>
</dbReference>
<dbReference type="InterPro" id="IPR036942">
    <property type="entry name" value="Beta-barrel_TonB_sf"/>
</dbReference>
<dbReference type="SUPFAM" id="SSF49464">
    <property type="entry name" value="Carboxypeptidase regulatory domain-like"/>
    <property type="match status" value="1"/>
</dbReference>
<dbReference type="InterPro" id="IPR012910">
    <property type="entry name" value="Plug_dom"/>
</dbReference>
<keyword evidence="7 10" id="KW-0472">Membrane</keyword>
<sequence length="943" mass="104007">MRKLLLLFLCTIVPAVVSAQRLDVTGRVLIKDTDKPIGQAVVELPQSGLWAVADTDGNFTVRGVPAGKTRFVVSCLGFVTTETEVDVRTGMGQVWLYAPEDNLKLESVVVTAKEAPNAMATSRTIGGNAIDHLQMVNASDISALLPGGKTVNPDLMKDNVFSLRSGGSTAGNAAFGTAVEVDGVRLSTNASLGDPTGASTRNLSATNIESVEVVTGVPSAEYGDISSGVVKISTRKGKTPYTVTLSTNPRTKQIAASKGFDLGQNRGVLNSNVEYTRATKNPASPYTSYSRTGLALNYQNTFAKVLRFNFGVTANIGGMNTEDDPDAQKGEWEKVRDNVLRANTSFKWLLNRPWITSLDFDASLNYTDNLARKRTYNLNSTSLPAVHAEQEGYYIADMLPPVYYSTKYVDSKQLDYAANLKATWVRSWGDVHSNAKVGASWRANGNVGDGEYYATPSLAPNGYRPRPYTDIPYMHNLAAYVEETLTVPLGSATLQLMAGLRAEKTFIKNTQYENTSSLSPRFNLKIRINDRLTVRGGWGITEKLPSFNVLYPLPEYRDTPVFATNYGSGQSAYVYYTQPYRILYNDNLKWQRNRNSEVGVDLRIGGTSISLVGYFNRTKYPYKLSAAFEPFSYNMMGLPPTLPDGTAYTMPANPAFRVDSQTGEIFVRDKDNPSAGWIAMQTTSTKRTFVKNTYQNNGSPVDRMGLEFVVEFPQINPIRTQLRLDGAYGYTKYVNEGEACYYPSTSTGGEFYPYVGVYLDNGGSSNVTYNGRKLHALDMNLTATTHVPSIRMIISLRLEATLVKRSQNLSEYRGREYAFNVDEDRNPTGGSIYDGDSYTAIWPVAYIDLDGNRHPFTDAEKNDPVFSSLLLRSGNAYSFNGDGYDPYFSANLSITKEIGDHVSVSFYANNFTNSRPFVASYATGVKAVFTPDFYYGLTVRLKF</sequence>
<gene>
    <name evidence="14" type="ORF">B5G41_02970</name>
</gene>
<dbReference type="InterPro" id="IPR008969">
    <property type="entry name" value="CarboxyPept-like_regulatory"/>
</dbReference>
<dbReference type="Gene3D" id="2.60.40.1120">
    <property type="entry name" value="Carboxypeptidase-like, regulatory domain"/>
    <property type="match status" value="1"/>
</dbReference>
<feature type="domain" description="TonB-dependent receptor plug" evidence="13">
    <location>
        <begin position="121"/>
        <end position="228"/>
    </location>
</feature>
<keyword evidence="4" id="KW-0812">Transmembrane</keyword>
<dbReference type="InterPro" id="IPR000531">
    <property type="entry name" value="Beta-barrel_TonB"/>
</dbReference>
<dbReference type="Proteomes" id="UP000195772">
    <property type="component" value="Unassembled WGS sequence"/>
</dbReference>
<dbReference type="RefSeq" id="WP_087401186.1">
    <property type="nucleotide sequence ID" value="NZ_NFHB01000002.1"/>
</dbReference>
<evidence type="ECO:0000256" key="2">
    <source>
        <dbReference type="ARBA" id="ARBA00022448"/>
    </source>
</evidence>
<accession>A0A1Y3R150</accession>
<dbReference type="EMBL" id="NFHB01000002">
    <property type="protein sequence ID" value="OUN04288.1"/>
    <property type="molecule type" value="Genomic_DNA"/>
</dbReference>
<evidence type="ECO:0000256" key="10">
    <source>
        <dbReference type="RuleBase" id="RU003357"/>
    </source>
</evidence>
<evidence type="ECO:0000256" key="1">
    <source>
        <dbReference type="ARBA" id="ARBA00004571"/>
    </source>
</evidence>
<dbReference type="Gene3D" id="2.40.170.20">
    <property type="entry name" value="TonB-dependent receptor, beta-barrel domain"/>
    <property type="match status" value="1"/>
</dbReference>
<dbReference type="Pfam" id="PF07715">
    <property type="entry name" value="Plug"/>
    <property type="match status" value="1"/>
</dbReference>
<comment type="subcellular location">
    <subcellularLocation>
        <location evidence="1">Cell outer membrane</location>
        <topology evidence="1">Multi-pass membrane protein</topology>
    </subcellularLocation>
</comment>
<dbReference type="Gene3D" id="2.170.130.10">
    <property type="entry name" value="TonB-dependent receptor, plug domain"/>
    <property type="match status" value="1"/>
</dbReference>
<feature type="signal peptide" evidence="11">
    <location>
        <begin position="1"/>
        <end position="19"/>
    </location>
</feature>
<evidence type="ECO:0000313" key="14">
    <source>
        <dbReference type="EMBL" id="OUN04288.1"/>
    </source>
</evidence>
<comment type="similarity">
    <text evidence="10">Belongs to the TonB-dependent receptor family.</text>
</comment>
<keyword evidence="3" id="KW-1134">Transmembrane beta strand</keyword>
<reference evidence="15" key="1">
    <citation type="submission" date="2017-04" db="EMBL/GenBank/DDBJ databases">
        <title>Function of individual gut microbiota members based on whole genome sequencing of pure cultures obtained from chicken caecum.</title>
        <authorList>
            <person name="Medvecky M."/>
            <person name="Cejkova D."/>
            <person name="Polansky O."/>
            <person name="Karasova D."/>
            <person name="Kubasova T."/>
            <person name="Cizek A."/>
            <person name="Rychlik I."/>
        </authorList>
    </citation>
    <scope>NUCLEOTIDE SEQUENCE [LARGE SCALE GENOMIC DNA]</scope>
    <source>
        <strain evidence="15">An90</strain>
    </source>
</reference>
<keyword evidence="8 14" id="KW-0675">Receptor</keyword>
<dbReference type="SUPFAM" id="SSF56935">
    <property type="entry name" value="Porins"/>
    <property type="match status" value="1"/>
</dbReference>
<evidence type="ECO:0000313" key="15">
    <source>
        <dbReference type="Proteomes" id="UP000195772"/>
    </source>
</evidence>
<dbReference type="InterPro" id="IPR037066">
    <property type="entry name" value="Plug_dom_sf"/>
</dbReference>
<evidence type="ECO:0000259" key="12">
    <source>
        <dbReference type="Pfam" id="PF00593"/>
    </source>
</evidence>
<evidence type="ECO:0000256" key="4">
    <source>
        <dbReference type="ARBA" id="ARBA00022692"/>
    </source>
</evidence>
<dbReference type="InterPro" id="IPR039426">
    <property type="entry name" value="TonB-dep_rcpt-like"/>
</dbReference>
<dbReference type="eggNOG" id="COG4206">
    <property type="taxonomic scope" value="Bacteria"/>
</dbReference>
<keyword evidence="6 10" id="KW-0798">TonB box</keyword>
<evidence type="ECO:0000256" key="7">
    <source>
        <dbReference type="ARBA" id="ARBA00023136"/>
    </source>
</evidence>
<dbReference type="Pfam" id="PF13715">
    <property type="entry name" value="CarbopepD_reg_2"/>
    <property type="match status" value="1"/>
</dbReference>
<keyword evidence="2" id="KW-0813">Transport</keyword>
<feature type="chain" id="PRO_5011005174" evidence="11">
    <location>
        <begin position="20"/>
        <end position="943"/>
    </location>
</feature>
<evidence type="ECO:0000256" key="3">
    <source>
        <dbReference type="ARBA" id="ARBA00022452"/>
    </source>
</evidence>
<protein>
    <submittedName>
        <fullName evidence="14">TonB-dependent receptor</fullName>
    </submittedName>
</protein>
<evidence type="ECO:0000256" key="6">
    <source>
        <dbReference type="ARBA" id="ARBA00023077"/>
    </source>
</evidence>
<name>A0A1Y3R150_9BACT</name>
<comment type="caution">
    <text evidence="14">The sequence shown here is derived from an EMBL/GenBank/DDBJ whole genome shotgun (WGS) entry which is preliminary data.</text>
</comment>
<keyword evidence="9" id="KW-0998">Cell outer membrane</keyword>
<evidence type="ECO:0000259" key="13">
    <source>
        <dbReference type="Pfam" id="PF07715"/>
    </source>
</evidence>
<proteinExistence type="inferred from homology"/>